<dbReference type="AlphaFoldDB" id="A0A3R7SP47"/>
<accession>A0A3R7SP47</accession>
<name>A0A3R7SP47_PENVA</name>
<dbReference type="PROSITE" id="PS50041">
    <property type="entry name" value="C_TYPE_LECTIN_2"/>
    <property type="match status" value="1"/>
</dbReference>
<evidence type="ECO:0000313" key="3">
    <source>
        <dbReference type="EMBL" id="ROT69118.1"/>
    </source>
</evidence>
<dbReference type="InterPro" id="IPR016187">
    <property type="entry name" value="CTDL_fold"/>
</dbReference>
<dbReference type="CDD" id="cd00037">
    <property type="entry name" value="CLECT"/>
    <property type="match status" value="1"/>
</dbReference>
<reference evidence="3 4" key="2">
    <citation type="submission" date="2019-01" db="EMBL/GenBank/DDBJ databases">
        <title>The decoding of complex shrimp genome reveals the adaptation for benthos swimmer, frequently molting mechanism and breeding impact on genome.</title>
        <authorList>
            <person name="Sun Y."/>
            <person name="Gao Y."/>
            <person name="Yu Y."/>
        </authorList>
    </citation>
    <scope>NUCLEOTIDE SEQUENCE [LARGE SCALE GENOMIC DNA]</scope>
    <source>
        <tissue evidence="3">Muscle</tissue>
    </source>
</reference>
<dbReference type="SUPFAM" id="SSF56436">
    <property type="entry name" value="C-type lectin-like"/>
    <property type="match status" value="1"/>
</dbReference>
<evidence type="ECO:0000256" key="1">
    <source>
        <dbReference type="SAM" id="MobiDB-lite"/>
    </source>
</evidence>
<dbReference type="Proteomes" id="UP000283509">
    <property type="component" value="Unassembled WGS sequence"/>
</dbReference>
<gene>
    <name evidence="3" type="ORF">C7M84_012723</name>
</gene>
<feature type="region of interest" description="Disordered" evidence="1">
    <location>
        <begin position="370"/>
        <end position="447"/>
    </location>
</feature>
<feature type="domain" description="C-type lectin" evidence="2">
    <location>
        <begin position="125"/>
        <end position="246"/>
    </location>
</feature>
<dbReference type="EMBL" id="QCYY01002602">
    <property type="protein sequence ID" value="ROT69118.1"/>
    <property type="molecule type" value="Genomic_DNA"/>
</dbReference>
<comment type="caution">
    <text evidence="3">The sequence shown here is derived from an EMBL/GenBank/DDBJ whole genome shotgun (WGS) entry which is preliminary data.</text>
</comment>
<protein>
    <recommendedName>
        <fullName evidence="2">C-type lectin domain-containing protein</fullName>
    </recommendedName>
</protein>
<reference evidence="3 4" key="1">
    <citation type="submission" date="2018-04" db="EMBL/GenBank/DDBJ databases">
        <authorList>
            <person name="Zhang X."/>
            <person name="Yuan J."/>
            <person name="Li F."/>
            <person name="Xiang J."/>
        </authorList>
    </citation>
    <scope>NUCLEOTIDE SEQUENCE [LARGE SCALE GENOMIC DNA]</scope>
    <source>
        <tissue evidence="3">Muscle</tissue>
    </source>
</reference>
<sequence length="447" mass="49781">MLCRISRRFGGNRTFETTAGRPESTVDLATARVKGHGRFVLGQNVNPSSDWDVTQTFHGEMVDFRYYNTTVPLEDLVKYTTCRAGGADPEPLYGFEKDLTALDLRGSVEVVEAELEEICRPVFSYLVMFTQKLTFDGALGRCRSFVGDLAVPHDLQENDRIYDDFVRFNDQCTQGWAALFWLGLEGNVSAASWRNIAEDEPLAWGKWLESWELPTKQYPCATFGGVGIPSMWYNADCATLTCALCNFTAQPRLRVRGLCPESKFDRNFILHGYENGRPVVEGNFFSRIFWDNSTWVMADRRDPGVEARMVEKRPKGYPLGLNAWDFKGDDCAVPRVRDFPLRLHPPDACDREAFTCSDGSCVPLARRCDPDQPTAPTTATSSTAASSWFLRGTRPTSRLRPSARIPCRSSSPSSSPPSGTSTSWGSRWSSTCGRASPGGTRGSPSRT</sequence>
<evidence type="ECO:0000259" key="2">
    <source>
        <dbReference type="PROSITE" id="PS50041"/>
    </source>
</evidence>
<feature type="compositionally biased region" description="Low complexity" evidence="1">
    <location>
        <begin position="374"/>
        <end position="387"/>
    </location>
</feature>
<proteinExistence type="predicted"/>
<dbReference type="InterPro" id="IPR001304">
    <property type="entry name" value="C-type_lectin-like"/>
</dbReference>
<feature type="compositionally biased region" description="Low complexity" evidence="1">
    <location>
        <begin position="407"/>
        <end position="434"/>
    </location>
</feature>
<dbReference type="InterPro" id="IPR016186">
    <property type="entry name" value="C-type_lectin-like/link_sf"/>
</dbReference>
<organism evidence="3 4">
    <name type="scientific">Penaeus vannamei</name>
    <name type="common">Whiteleg shrimp</name>
    <name type="synonym">Litopenaeus vannamei</name>
    <dbReference type="NCBI Taxonomy" id="6689"/>
    <lineage>
        <taxon>Eukaryota</taxon>
        <taxon>Metazoa</taxon>
        <taxon>Ecdysozoa</taxon>
        <taxon>Arthropoda</taxon>
        <taxon>Crustacea</taxon>
        <taxon>Multicrustacea</taxon>
        <taxon>Malacostraca</taxon>
        <taxon>Eumalacostraca</taxon>
        <taxon>Eucarida</taxon>
        <taxon>Decapoda</taxon>
        <taxon>Dendrobranchiata</taxon>
        <taxon>Penaeoidea</taxon>
        <taxon>Penaeidae</taxon>
        <taxon>Penaeus</taxon>
    </lineage>
</organism>
<keyword evidence="4" id="KW-1185">Reference proteome</keyword>
<evidence type="ECO:0000313" key="4">
    <source>
        <dbReference type="Proteomes" id="UP000283509"/>
    </source>
</evidence>
<dbReference type="Gene3D" id="3.10.100.10">
    <property type="entry name" value="Mannose-Binding Protein A, subunit A"/>
    <property type="match status" value="1"/>
</dbReference>